<feature type="region of interest" description="Disordered" evidence="1">
    <location>
        <begin position="323"/>
        <end position="353"/>
    </location>
</feature>
<keyword evidence="2" id="KW-1133">Transmembrane helix</keyword>
<feature type="compositionally biased region" description="Low complexity" evidence="1">
    <location>
        <begin position="339"/>
        <end position="353"/>
    </location>
</feature>
<dbReference type="InterPro" id="IPR050767">
    <property type="entry name" value="Sel1_AlgK"/>
</dbReference>
<evidence type="ECO:0000256" key="1">
    <source>
        <dbReference type="SAM" id="MobiDB-lite"/>
    </source>
</evidence>
<organism evidence="4 5">
    <name type="scientific">Rubinisphaera brasiliensis (strain ATCC 49424 / DSM 5305 / JCM 21570 / IAM 15109 / NBRC 103401 / IFAM 1448)</name>
    <name type="common">Planctomyces brasiliensis</name>
    <dbReference type="NCBI Taxonomy" id="756272"/>
    <lineage>
        <taxon>Bacteria</taxon>
        <taxon>Pseudomonadati</taxon>
        <taxon>Planctomycetota</taxon>
        <taxon>Planctomycetia</taxon>
        <taxon>Planctomycetales</taxon>
        <taxon>Planctomycetaceae</taxon>
        <taxon>Rubinisphaera</taxon>
    </lineage>
</organism>
<feature type="signal peptide" evidence="3">
    <location>
        <begin position="1"/>
        <end position="24"/>
    </location>
</feature>
<dbReference type="Gene3D" id="1.25.40.10">
    <property type="entry name" value="Tetratricopeptide repeat domain"/>
    <property type="match status" value="1"/>
</dbReference>
<gene>
    <name evidence="4" type="ordered locus">Plabr_3683</name>
</gene>
<keyword evidence="3" id="KW-0732">Signal</keyword>
<feature type="transmembrane region" description="Helical" evidence="2">
    <location>
        <begin position="222"/>
        <end position="241"/>
    </location>
</feature>
<reference evidence="5" key="1">
    <citation type="submission" date="2011-02" db="EMBL/GenBank/DDBJ databases">
        <title>The complete genome of Planctomyces brasiliensis DSM 5305.</title>
        <authorList>
            <person name="Lucas S."/>
            <person name="Copeland A."/>
            <person name="Lapidus A."/>
            <person name="Bruce D."/>
            <person name="Goodwin L."/>
            <person name="Pitluck S."/>
            <person name="Kyrpides N."/>
            <person name="Mavromatis K."/>
            <person name="Pagani I."/>
            <person name="Ivanova N."/>
            <person name="Ovchinnikova G."/>
            <person name="Lu M."/>
            <person name="Detter J.C."/>
            <person name="Han C."/>
            <person name="Land M."/>
            <person name="Hauser L."/>
            <person name="Markowitz V."/>
            <person name="Cheng J.-F."/>
            <person name="Hugenholtz P."/>
            <person name="Woyke T."/>
            <person name="Wu D."/>
            <person name="Tindall B."/>
            <person name="Pomrenke H.G."/>
            <person name="Brambilla E."/>
            <person name="Klenk H.-P."/>
            <person name="Eisen J.A."/>
        </authorList>
    </citation>
    <scope>NUCLEOTIDE SEQUENCE [LARGE SCALE GENOMIC DNA]</scope>
    <source>
        <strain evidence="5">ATCC 49424 / DSM 5305 / JCM 21570 / NBRC 103401 / IFAM 1448</strain>
    </source>
</reference>
<dbReference type="EMBL" id="CP002546">
    <property type="protein sequence ID" value="ADY61280.1"/>
    <property type="molecule type" value="Genomic_DNA"/>
</dbReference>
<dbReference type="InterPro" id="IPR011990">
    <property type="entry name" value="TPR-like_helical_dom_sf"/>
</dbReference>
<dbReference type="PANTHER" id="PTHR11102">
    <property type="entry name" value="SEL-1-LIKE PROTEIN"/>
    <property type="match status" value="1"/>
</dbReference>
<evidence type="ECO:0000256" key="2">
    <source>
        <dbReference type="SAM" id="Phobius"/>
    </source>
</evidence>
<feature type="transmembrane region" description="Helical" evidence="2">
    <location>
        <begin position="253"/>
        <end position="275"/>
    </location>
</feature>
<dbReference type="InterPro" id="IPR006597">
    <property type="entry name" value="Sel1-like"/>
</dbReference>
<evidence type="ECO:0000313" key="5">
    <source>
        <dbReference type="Proteomes" id="UP000006860"/>
    </source>
</evidence>
<keyword evidence="2" id="KW-0812">Transmembrane</keyword>
<evidence type="ECO:0000313" key="4">
    <source>
        <dbReference type="EMBL" id="ADY61280.1"/>
    </source>
</evidence>
<dbReference type="Proteomes" id="UP000006860">
    <property type="component" value="Chromosome"/>
</dbReference>
<sequence>MLQLRSTIVCLLSGLSLAALTAQAFGQQENNLPRQAQNSPIEVVSGEAPQADLEQDVSVEIVTEVDDEQLQEIQQAAQKRNSAAQYTLGEFYRAGVGVEQDYAKAAEWYEKAADQGDPDAQYMLGILKIEGDGNSADPEAGAVWVRKAAEQGLAEAQFLLGVMYYDALGVSRDWEQAEVWLGKAASQEHKQAAEALVSLRQQMVHVQEAPAETLPEPPDGGGAGSLVLLLIFLGVGKILSLVSGRKISGARGYLWLCLVSLALGTISYAVLGIMVVNRQPNVSTDVITKLVSEPMGTLIGQLLIPALIAYAVLRFSGERFRKRKNGPHAADQSASTDESQPQAPSSPDSDPAE</sequence>
<feature type="transmembrane region" description="Helical" evidence="2">
    <location>
        <begin position="295"/>
        <end position="313"/>
    </location>
</feature>
<evidence type="ECO:0000256" key="3">
    <source>
        <dbReference type="SAM" id="SignalP"/>
    </source>
</evidence>
<dbReference type="PANTHER" id="PTHR11102:SF160">
    <property type="entry name" value="ERAD-ASSOCIATED E3 UBIQUITIN-PROTEIN LIGASE COMPONENT HRD3"/>
    <property type="match status" value="1"/>
</dbReference>
<feature type="chain" id="PRO_5003257239" evidence="3">
    <location>
        <begin position="25"/>
        <end position="353"/>
    </location>
</feature>
<proteinExistence type="predicted"/>
<dbReference type="SMART" id="SM00671">
    <property type="entry name" value="SEL1"/>
    <property type="match status" value="3"/>
</dbReference>
<dbReference type="Pfam" id="PF08238">
    <property type="entry name" value="Sel1"/>
    <property type="match status" value="3"/>
</dbReference>
<dbReference type="SUPFAM" id="SSF81901">
    <property type="entry name" value="HCP-like"/>
    <property type="match status" value="1"/>
</dbReference>
<keyword evidence="2" id="KW-0472">Membrane</keyword>
<accession>F0SR33</accession>
<dbReference type="RefSeq" id="WP_013629999.1">
    <property type="nucleotide sequence ID" value="NC_015174.1"/>
</dbReference>
<name>F0SR33_RUBBR</name>
<protein>
    <submittedName>
        <fullName evidence="4">Sel1 domain protein repeat-containing protein</fullName>
    </submittedName>
</protein>
<dbReference type="HOGENOM" id="CLU_785002_0_0_0"/>
<dbReference type="AlphaFoldDB" id="F0SR33"/>
<dbReference type="eggNOG" id="COG0790">
    <property type="taxonomic scope" value="Bacteria"/>
</dbReference>
<dbReference type="KEGG" id="pbs:Plabr_3683"/>
<keyword evidence="5" id="KW-1185">Reference proteome</keyword>